<dbReference type="Proteomes" id="UP000238982">
    <property type="component" value="Unassembled WGS sequence"/>
</dbReference>
<evidence type="ECO:0000313" key="4">
    <source>
        <dbReference type="Proteomes" id="UP000238982"/>
    </source>
</evidence>
<comment type="caution">
    <text evidence="3">The sequence shown here is derived from an EMBL/GenBank/DDBJ whole genome shotgun (WGS) entry which is preliminary data.</text>
</comment>
<protein>
    <recommendedName>
        <fullName evidence="2">HNH nuclease domain-containing protein</fullName>
    </recommendedName>
</protein>
<proteinExistence type="predicted"/>
<dbReference type="CDD" id="cd00085">
    <property type="entry name" value="HNHc"/>
    <property type="match status" value="1"/>
</dbReference>
<sequence>MADVEEQKEKARIRAREWYRQNKERALANVRKYRAENGQAISDRKKEYRAKNRDLIRADQANRYRNDAEKYKEKSRLQRKNNRTATNAYSRNRRARERAAEGSHTGEEIKALLVKQSGKCPYCRASIKAAFHVDHVVALRNGGSNWISNIQLLCPTCNLRKNARDPVEFIQSMGMLI</sequence>
<feature type="compositionally biased region" description="Basic and acidic residues" evidence="1">
    <location>
        <begin position="65"/>
        <end position="76"/>
    </location>
</feature>
<feature type="domain" description="HNH nuclease" evidence="2">
    <location>
        <begin position="108"/>
        <end position="159"/>
    </location>
</feature>
<dbReference type="Gene3D" id="1.10.30.50">
    <property type="match status" value="1"/>
</dbReference>
<evidence type="ECO:0000256" key="1">
    <source>
        <dbReference type="SAM" id="MobiDB-lite"/>
    </source>
</evidence>
<gene>
    <name evidence="3" type="ORF">C6Q15_28450</name>
</gene>
<evidence type="ECO:0000259" key="2">
    <source>
        <dbReference type="SMART" id="SM00507"/>
    </source>
</evidence>
<feature type="region of interest" description="Disordered" evidence="1">
    <location>
        <begin position="65"/>
        <end position="103"/>
    </location>
</feature>
<dbReference type="InterPro" id="IPR003615">
    <property type="entry name" value="HNH_nuc"/>
</dbReference>
<dbReference type="GO" id="GO:0004519">
    <property type="term" value="F:endonuclease activity"/>
    <property type="evidence" value="ECO:0007669"/>
    <property type="project" value="InterPro"/>
</dbReference>
<dbReference type="EMBL" id="PVGH01000107">
    <property type="protein sequence ID" value="PRF54691.1"/>
    <property type="molecule type" value="Genomic_DNA"/>
</dbReference>
<dbReference type="InterPro" id="IPR002711">
    <property type="entry name" value="HNH"/>
</dbReference>
<name>A0A2S9MBI0_9BURK</name>
<dbReference type="SMART" id="SM00507">
    <property type="entry name" value="HNHc"/>
    <property type="match status" value="1"/>
</dbReference>
<dbReference type="AlphaFoldDB" id="A0A2S9MBI0"/>
<dbReference type="GO" id="GO:0008270">
    <property type="term" value="F:zinc ion binding"/>
    <property type="evidence" value="ECO:0007669"/>
    <property type="project" value="InterPro"/>
</dbReference>
<reference evidence="3 4" key="1">
    <citation type="submission" date="2018-03" db="EMBL/GenBank/DDBJ databases">
        <authorList>
            <person name="Keele B.F."/>
        </authorList>
    </citation>
    <scope>NUCLEOTIDE SEQUENCE [LARGE SCALE GENOMIC DNA]</scope>
    <source>
        <strain evidence="3 4">AU19729</strain>
    </source>
</reference>
<dbReference type="GO" id="GO:0003676">
    <property type="term" value="F:nucleic acid binding"/>
    <property type="evidence" value="ECO:0007669"/>
    <property type="project" value="InterPro"/>
</dbReference>
<evidence type="ECO:0000313" key="3">
    <source>
        <dbReference type="EMBL" id="PRF54691.1"/>
    </source>
</evidence>
<dbReference type="RefSeq" id="WP_105798781.1">
    <property type="nucleotide sequence ID" value="NZ_PVGH01000107.1"/>
</dbReference>
<organism evidence="3 4">
    <name type="scientific">Burkholderia multivorans</name>
    <dbReference type="NCBI Taxonomy" id="87883"/>
    <lineage>
        <taxon>Bacteria</taxon>
        <taxon>Pseudomonadati</taxon>
        <taxon>Pseudomonadota</taxon>
        <taxon>Betaproteobacteria</taxon>
        <taxon>Burkholderiales</taxon>
        <taxon>Burkholderiaceae</taxon>
        <taxon>Burkholderia</taxon>
        <taxon>Burkholderia cepacia complex</taxon>
    </lineage>
</organism>
<dbReference type="Pfam" id="PF01844">
    <property type="entry name" value="HNH"/>
    <property type="match status" value="1"/>
</dbReference>
<accession>A0A2S9MBI0</accession>